<comment type="caution">
    <text evidence="1">The sequence shown here is derived from an EMBL/GenBank/DDBJ whole genome shotgun (WGS) entry which is preliminary data.</text>
</comment>
<dbReference type="EMBL" id="JRKL02000131">
    <property type="protein sequence ID" value="KAF3974729.1"/>
    <property type="molecule type" value="Genomic_DNA"/>
</dbReference>
<sequence>MEDAMKSLENKNLGFEKKNGHHYYTGWDEIYEVLFLVFHGLNRQTRAIYLTASTQGAGVVEKVELEVEIKEYKYEELVKALENFKNSFARQEAYDGGALVVEQREE</sequence>
<protein>
    <submittedName>
        <fullName evidence="1">Uncharacterized protein</fullName>
    </submittedName>
</protein>
<dbReference type="Proteomes" id="UP000737018">
    <property type="component" value="Unassembled WGS sequence"/>
</dbReference>
<accession>A0A8J4W409</accession>
<evidence type="ECO:0000313" key="2">
    <source>
        <dbReference type="Proteomes" id="UP000737018"/>
    </source>
</evidence>
<reference evidence="1" key="1">
    <citation type="submission" date="2020-03" db="EMBL/GenBank/DDBJ databases">
        <title>Castanea mollissima Vanexum genome sequencing.</title>
        <authorList>
            <person name="Staton M."/>
        </authorList>
    </citation>
    <scope>NUCLEOTIDE SEQUENCE</scope>
    <source>
        <tissue evidence="1">Leaf</tissue>
    </source>
</reference>
<evidence type="ECO:0000313" key="1">
    <source>
        <dbReference type="EMBL" id="KAF3974729.1"/>
    </source>
</evidence>
<dbReference type="OrthoDB" id="10556198at2759"/>
<keyword evidence="2" id="KW-1185">Reference proteome</keyword>
<gene>
    <name evidence="1" type="ORF">CMV_001954</name>
</gene>
<organism evidence="1 2">
    <name type="scientific">Castanea mollissima</name>
    <name type="common">Chinese chestnut</name>
    <dbReference type="NCBI Taxonomy" id="60419"/>
    <lineage>
        <taxon>Eukaryota</taxon>
        <taxon>Viridiplantae</taxon>
        <taxon>Streptophyta</taxon>
        <taxon>Embryophyta</taxon>
        <taxon>Tracheophyta</taxon>
        <taxon>Spermatophyta</taxon>
        <taxon>Magnoliopsida</taxon>
        <taxon>eudicotyledons</taxon>
        <taxon>Gunneridae</taxon>
        <taxon>Pentapetalae</taxon>
        <taxon>rosids</taxon>
        <taxon>fabids</taxon>
        <taxon>Fagales</taxon>
        <taxon>Fagaceae</taxon>
        <taxon>Castanea</taxon>
    </lineage>
</organism>
<dbReference type="AlphaFoldDB" id="A0A8J4W409"/>
<proteinExistence type="predicted"/>
<name>A0A8J4W409_9ROSI</name>